<reference evidence="1 2" key="1">
    <citation type="submission" date="2012-12" db="EMBL/GenBank/DDBJ databases">
        <title>Novel taxa of Listeriaceae from agricultural environments in the United States.</title>
        <authorList>
            <person name="den Bakker H.C."/>
            <person name="Allred A."/>
            <person name="Warchocki S."/>
            <person name="Wright E.M."/>
            <person name="Burrell A."/>
            <person name="Nightingale K.K."/>
            <person name="Kephart D."/>
            <person name="Wiedmann M."/>
        </authorList>
    </citation>
    <scope>NUCLEOTIDE SEQUENCE [LARGE SCALE GENOMIC DNA]</scope>
    <source>
        <strain evidence="1 2">FSL S10-1203</strain>
    </source>
</reference>
<organism evidence="1 2">
    <name type="scientific">Listeria fleischmannii FSL S10-1203</name>
    <dbReference type="NCBI Taxonomy" id="1265822"/>
    <lineage>
        <taxon>Bacteria</taxon>
        <taxon>Bacillati</taxon>
        <taxon>Bacillota</taxon>
        <taxon>Bacilli</taxon>
        <taxon>Bacillales</taxon>
        <taxon>Listeriaceae</taxon>
        <taxon>Listeria</taxon>
    </lineage>
</organism>
<dbReference type="EMBL" id="AODM01000003">
    <property type="protein sequence ID" value="EUJ65452.1"/>
    <property type="molecule type" value="Genomic_DNA"/>
</dbReference>
<evidence type="ECO:0000313" key="2">
    <source>
        <dbReference type="Proteomes" id="UP000019241"/>
    </source>
</evidence>
<protein>
    <submittedName>
        <fullName evidence="1">Putative transposase</fullName>
    </submittedName>
</protein>
<feature type="non-terminal residue" evidence="1">
    <location>
        <position position="26"/>
    </location>
</feature>
<comment type="caution">
    <text evidence="1">The sequence shown here is derived from an EMBL/GenBank/DDBJ whole genome shotgun (WGS) entry which is preliminary data.</text>
</comment>
<dbReference type="AlphaFoldDB" id="W7E2M5"/>
<sequence>MSKHQQQARNQLVAISMDELVPSDYL</sequence>
<evidence type="ECO:0000313" key="1">
    <source>
        <dbReference type="EMBL" id="EUJ65452.1"/>
    </source>
</evidence>
<dbReference type="Proteomes" id="UP000019241">
    <property type="component" value="Unassembled WGS sequence"/>
</dbReference>
<proteinExistence type="predicted"/>
<name>W7E2M5_9LIST</name>
<accession>W7E2M5</accession>
<gene>
    <name evidence="1" type="ORF">MCOL2_00775</name>
</gene>